<comment type="subcellular location">
    <subcellularLocation>
        <location evidence="1">Cell membrane</location>
        <topology evidence="1">Multi-pass membrane protein</topology>
    </subcellularLocation>
</comment>
<evidence type="ECO:0000256" key="4">
    <source>
        <dbReference type="ARBA" id="ARBA00022692"/>
    </source>
</evidence>
<feature type="transmembrane region" description="Helical" evidence="7">
    <location>
        <begin position="368"/>
        <end position="388"/>
    </location>
</feature>
<dbReference type="Gene3D" id="1.20.1250.20">
    <property type="entry name" value="MFS general substrate transporter like domains"/>
    <property type="match status" value="1"/>
</dbReference>
<feature type="transmembrane region" description="Helical" evidence="7">
    <location>
        <begin position="30"/>
        <end position="51"/>
    </location>
</feature>
<feature type="transmembrane region" description="Helical" evidence="7">
    <location>
        <begin position="279"/>
        <end position="298"/>
    </location>
</feature>
<sequence length="400" mass="43043">MGKRRENILLVTIVCFWFALYVYIPYQTPYLTALGVSAGTIGTVVGSYGVMQLLLRLPVGVMADYAGRHKPFVILGAALTGLACAVRFLIPDGTGFLIGNIISGCGASTWISYMVLFSGYYGRQEQQKATSRAIMACNLGMCLGFVFSTCFYAVTSMRFLCGAGVAAGALGVVLALSVREETKDPKTEQANGKGKEKRTSVRDLLYICFNRKLILFSLLALLQQGIQMATAMSFTTQILEDLGAGAAFIGCASVFYMIAAVVSAQFASTELCEKKGARFYIPLVFLLTGLYCVLVPAAGNIYVIFLLQAFPGMSTGILLSYLTSESMTEVPREKSSTAMGFFQAVYAVGMSVFPTVVGSLTERVNVSLGYAFLAAAAFLGTAVSLVYYRRTVRREAGQLT</sequence>
<proteinExistence type="predicted"/>
<dbReference type="InterPro" id="IPR050171">
    <property type="entry name" value="MFS_Transporters"/>
</dbReference>
<dbReference type="AlphaFoldDB" id="A0A9D2TCH5"/>
<feature type="transmembrane region" description="Helical" evidence="7">
    <location>
        <begin position="7"/>
        <end position="24"/>
    </location>
</feature>
<dbReference type="InterPro" id="IPR011701">
    <property type="entry name" value="MFS"/>
</dbReference>
<feature type="transmembrane region" description="Helical" evidence="7">
    <location>
        <begin position="96"/>
        <end position="121"/>
    </location>
</feature>
<dbReference type="CDD" id="cd17490">
    <property type="entry name" value="MFS_YxlH_like"/>
    <property type="match status" value="1"/>
</dbReference>
<dbReference type="PANTHER" id="PTHR23517:SF13">
    <property type="entry name" value="MAJOR FACILITATOR SUPERFAMILY MFS_1"/>
    <property type="match status" value="1"/>
</dbReference>
<evidence type="ECO:0000256" key="5">
    <source>
        <dbReference type="ARBA" id="ARBA00022989"/>
    </source>
</evidence>
<feature type="transmembrane region" description="Helical" evidence="7">
    <location>
        <begin position="133"/>
        <end position="154"/>
    </location>
</feature>
<feature type="transmembrane region" description="Helical" evidence="7">
    <location>
        <begin position="304"/>
        <end position="324"/>
    </location>
</feature>
<feature type="transmembrane region" description="Helical" evidence="7">
    <location>
        <begin position="242"/>
        <end position="267"/>
    </location>
</feature>
<dbReference type="PANTHER" id="PTHR23517">
    <property type="entry name" value="RESISTANCE PROTEIN MDTM, PUTATIVE-RELATED-RELATED"/>
    <property type="match status" value="1"/>
</dbReference>
<dbReference type="Proteomes" id="UP000823886">
    <property type="component" value="Unassembled WGS sequence"/>
</dbReference>
<feature type="transmembrane region" description="Helical" evidence="7">
    <location>
        <begin position="72"/>
        <end position="90"/>
    </location>
</feature>
<keyword evidence="6 7" id="KW-0472">Membrane</keyword>
<feature type="domain" description="Major facilitator superfamily (MFS) profile" evidence="8">
    <location>
        <begin position="1"/>
        <end position="392"/>
    </location>
</feature>
<evidence type="ECO:0000256" key="1">
    <source>
        <dbReference type="ARBA" id="ARBA00004651"/>
    </source>
</evidence>
<evidence type="ECO:0000256" key="7">
    <source>
        <dbReference type="SAM" id="Phobius"/>
    </source>
</evidence>
<keyword evidence="3" id="KW-1003">Cell membrane</keyword>
<comment type="caution">
    <text evidence="9">The sequence shown here is derived from an EMBL/GenBank/DDBJ whole genome shotgun (WGS) entry which is preliminary data.</text>
</comment>
<accession>A0A9D2TCH5</accession>
<keyword evidence="2" id="KW-0813">Transport</keyword>
<dbReference type="GO" id="GO:0022857">
    <property type="term" value="F:transmembrane transporter activity"/>
    <property type="evidence" value="ECO:0007669"/>
    <property type="project" value="InterPro"/>
</dbReference>
<dbReference type="GO" id="GO:0005886">
    <property type="term" value="C:plasma membrane"/>
    <property type="evidence" value="ECO:0007669"/>
    <property type="project" value="UniProtKB-SubCell"/>
</dbReference>
<evidence type="ECO:0000313" key="10">
    <source>
        <dbReference type="Proteomes" id="UP000823886"/>
    </source>
</evidence>
<dbReference type="EMBL" id="DWVZ01000099">
    <property type="protein sequence ID" value="HJC63447.1"/>
    <property type="molecule type" value="Genomic_DNA"/>
</dbReference>
<feature type="transmembrane region" description="Helical" evidence="7">
    <location>
        <begin position="204"/>
        <end position="222"/>
    </location>
</feature>
<organism evidence="9 10">
    <name type="scientific">Candidatus Blautia merdavium</name>
    <dbReference type="NCBI Taxonomy" id="2838494"/>
    <lineage>
        <taxon>Bacteria</taxon>
        <taxon>Bacillati</taxon>
        <taxon>Bacillota</taxon>
        <taxon>Clostridia</taxon>
        <taxon>Lachnospirales</taxon>
        <taxon>Lachnospiraceae</taxon>
        <taxon>Blautia</taxon>
    </lineage>
</organism>
<protein>
    <submittedName>
        <fullName evidence="9">MFS transporter</fullName>
    </submittedName>
</protein>
<gene>
    <name evidence="9" type="ORF">H9753_07505</name>
</gene>
<reference evidence="9" key="2">
    <citation type="submission" date="2021-04" db="EMBL/GenBank/DDBJ databases">
        <authorList>
            <person name="Gilroy R."/>
        </authorList>
    </citation>
    <scope>NUCLEOTIDE SEQUENCE</scope>
    <source>
        <strain evidence="9">ChiBcec2-3848</strain>
    </source>
</reference>
<dbReference type="SUPFAM" id="SSF103473">
    <property type="entry name" value="MFS general substrate transporter"/>
    <property type="match status" value="1"/>
</dbReference>
<keyword evidence="5 7" id="KW-1133">Transmembrane helix</keyword>
<evidence type="ECO:0000256" key="3">
    <source>
        <dbReference type="ARBA" id="ARBA00022475"/>
    </source>
</evidence>
<reference evidence="9" key="1">
    <citation type="journal article" date="2021" name="PeerJ">
        <title>Extensive microbial diversity within the chicken gut microbiome revealed by metagenomics and culture.</title>
        <authorList>
            <person name="Gilroy R."/>
            <person name="Ravi A."/>
            <person name="Getino M."/>
            <person name="Pursley I."/>
            <person name="Horton D.L."/>
            <person name="Alikhan N.F."/>
            <person name="Baker D."/>
            <person name="Gharbi K."/>
            <person name="Hall N."/>
            <person name="Watson M."/>
            <person name="Adriaenssens E.M."/>
            <person name="Foster-Nyarko E."/>
            <person name="Jarju S."/>
            <person name="Secka A."/>
            <person name="Antonio M."/>
            <person name="Oren A."/>
            <person name="Chaudhuri R.R."/>
            <person name="La Ragione R."/>
            <person name="Hildebrand F."/>
            <person name="Pallen M.J."/>
        </authorList>
    </citation>
    <scope>NUCLEOTIDE SEQUENCE</scope>
    <source>
        <strain evidence="9">ChiBcec2-3848</strain>
    </source>
</reference>
<dbReference type="InterPro" id="IPR020846">
    <property type="entry name" value="MFS_dom"/>
</dbReference>
<evidence type="ECO:0000259" key="8">
    <source>
        <dbReference type="PROSITE" id="PS50850"/>
    </source>
</evidence>
<feature type="transmembrane region" description="Helical" evidence="7">
    <location>
        <begin position="160"/>
        <end position="178"/>
    </location>
</feature>
<evidence type="ECO:0000313" key="9">
    <source>
        <dbReference type="EMBL" id="HJC63447.1"/>
    </source>
</evidence>
<dbReference type="InterPro" id="IPR036259">
    <property type="entry name" value="MFS_trans_sf"/>
</dbReference>
<name>A0A9D2TCH5_9FIRM</name>
<keyword evidence="4 7" id="KW-0812">Transmembrane</keyword>
<evidence type="ECO:0000256" key="2">
    <source>
        <dbReference type="ARBA" id="ARBA00022448"/>
    </source>
</evidence>
<dbReference type="Pfam" id="PF07690">
    <property type="entry name" value="MFS_1"/>
    <property type="match status" value="1"/>
</dbReference>
<feature type="transmembrane region" description="Helical" evidence="7">
    <location>
        <begin position="336"/>
        <end position="356"/>
    </location>
</feature>
<evidence type="ECO:0000256" key="6">
    <source>
        <dbReference type="ARBA" id="ARBA00023136"/>
    </source>
</evidence>
<dbReference type="PROSITE" id="PS50850">
    <property type="entry name" value="MFS"/>
    <property type="match status" value="1"/>
</dbReference>